<gene>
    <name evidence="1" type="ORF">BU23DRAFT_121777</name>
</gene>
<name>A0A6A5VG47_9PLEO</name>
<sequence length="106" mass="11622">MLTWSGIWGWRRARLVGSNSRHLGRAHWWIAGPRARGWGRARGGSAQVVAVFFATPLLQKLVHQSSESGRFPRIIPCGCCWVDVRPMTEDAQGGARTASRVVGVVG</sequence>
<evidence type="ECO:0000313" key="1">
    <source>
        <dbReference type="EMBL" id="KAF1974026.1"/>
    </source>
</evidence>
<reference evidence="1" key="1">
    <citation type="journal article" date="2020" name="Stud. Mycol.">
        <title>101 Dothideomycetes genomes: a test case for predicting lifestyles and emergence of pathogens.</title>
        <authorList>
            <person name="Haridas S."/>
            <person name="Albert R."/>
            <person name="Binder M."/>
            <person name="Bloem J."/>
            <person name="Labutti K."/>
            <person name="Salamov A."/>
            <person name="Andreopoulos B."/>
            <person name="Baker S."/>
            <person name="Barry K."/>
            <person name="Bills G."/>
            <person name="Bluhm B."/>
            <person name="Cannon C."/>
            <person name="Castanera R."/>
            <person name="Culley D."/>
            <person name="Daum C."/>
            <person name="Ezra D."/>
            <person name="Gonzalez J."/>
            <person name="Henrissat B."/>
            <person name="Kuo A."/>
            <person name="Liang C."/>
            <person name="Lipzen A."/>
            <person name="Lutzoni F."/>
            <person name="Magnuson J."/>
            <person name="Mondo S."/>
            <person name="Nolan M."/>
            <person name="Ohm R."/>
            <person name="Pangilinan J."/>
            <person name="Park H.-J."/>
            <person name="Ramirez L."/>
            <person name="Alfaro M."/>
            <person name="Sun H."/>
            <person name="Tritt A."/>
            <person name="Yoshinaga Y."/>
            <person name="Zwiers L.-H."/>
            <person name="Turgeon B."/>
            <person name="Goodwin S."/>
            <person name="Spatafora J."/>
            <person name="Crous P."/>
            <person name="Grigoriev I."/>
        </authorList>
    </citation>
    <scope>NUCLEOTIDE SEQUENCE</scope>
    <source>
        <strain evidence="1">CBS 107.79</strain>
    </source>
</reference>
<accession>A0A6A5VG47</accession>
<keyword evidence="2" id="KW-1185">Reference proteome</keyword>
<protein>
    <submittedName>
        <fullName evidence="1">Uncharacterized protein</fullName>
    </submittedName>
</protein>
<organism evidence="1 2">
    <name type="scientific">Bimuria novae-zelandiae CBS 107.79</name>
    <dbReference type="NCBI Taxonomy" id="1447943"/>
    <lineage>
        <taxon>Eukaryota</taxon>
        <taxon>Fungi</taxon>
        <taxon>Dikarya</taxon>
        <taxon>Ascomycota</taxon>
        <taxon>Pezizomycotina</taxon>
        <taxon>Dothideomycetes</taxon>
        <taxon>Pleosporomycetidae</taxon>
        <taxon>Pleosporales</taxon>
        <taxon>Massarineae</taxon>
        <taxon>Didymosphaeriaceae</taxon>
        <taxon>Bimuria</taxon>
    </lineage>
</organism>
<dbReference type="EMBL" id="ML976677">
    <property type="protein sequence ID" value="KAF1974026.1"/>
    <property type="molecule type" value="Genomic_DNA"/>
</dbReference>
<dbReference type="Proteomes" id="UP000800036">
    <property type="component" value="Unassembled WGS sequence"/>
</dbReference>
<proteinExistence type="predicted"/>
<evidence type="ECO:0000313" key="2">
    <source>
        <dbReference type="Proteomes" id="UP000800036"/>
    </source>
</evidence>
<dbReference type="AlphaFoldDB" id="A0A6A5VG47"/>